<name>X1FNB4_9ZZZZ</name>
<gene>
    <name evidence="3" type="ORF">S03H2_17813</name>
</gene>
<evidence type="ECO:0000313" key="3">
    <source>
        <dbReference type="EMBL" id="GAH33975.1"/>
    </source>
</evidence>
<feature type="non-terminal residue" evidence="3">
    <location>
        <position position="85"/>
    </location>
</feature>
<protein>
    <recommendedName>
        <fullName evidence="2">Major facilitator superfamily (MFS) profile domain-containing protein</fullName>
    </recommendedName>
</protein>
<comment type="caution">
    <text evidence="3">The sequence shown here is derived from an EMBL/GenBank/DDBJ whole genome shotgun (WGS) entry which is preliminary data.</text>
</comment>
<organism evidence="3">
    <name type="scientific">marine sediment metagenome</name>
    <dbReference type="NCBI Taxonomy" id="412755"/>
    <lineage>
        <taxon>unclassified sequences</taxon>
        <taxon>metagenomes</taxon>
        <taxon>ecological metagenomes</taxon>
    </lineage>
</organism>
<keyword evidence="1" id="KW-1133">Transmembrane helix</keyword>
<dbReference type="SUPFAM" id="SSF103473">
    <property type="entry name" value="MFS general substrate transporter"/>
    <property type="match status" value="1"/>
</dbReference>
<dbReference type="InterPro" id="IPR036259">
    <property type="entry name" value="MFS_trans_sf"/>
</dbReference>
<feature type="transmembrane region" description="Helical" evidence="1">
    <location>
        <begin position="26"/>
        <end position="46"/>
    </location>
</feature>
<dbReference type="InterPro" id="IPR020846">
    <property type="entry name" value="MFS_dom"/>
</dbReference>
<feature type="transmembrane region" description="Helical" evidence="1">
    <location>
        <begin position="58"/>
        <end position="83"/>
    </location>
</feature>
<dbReference type="EMBL" id="BARU01009209">
    <property type="protein sequence ID" value="GAH33975.1"/>
    <property type="molecule type" value="Genomic_DNA"/>
</dbReference>
<dbReference type="GO" id="GO:0022857">
    <property type="term" value="F:transmembrane transporter activity"/>
    <property type="evidence" value="ECO:0007669"/>
    <property type="project" value="InterPro"/>
</dbReference>
<dbReference type="Gene3D" id="1.20.1250.20">
    <property type="entry name" value="MFS general substrate transporter like domains"/>
    <property type="match status" value="1"/>
</dbReference>
<dbReference type="AlphaFoldDB" id="X1FNB4"/>
<evidence type="ECO:0000256" key="1">
    <source>
        <dbReference type="SAM" id="Phobius"/>
    </source>
</evidence>
<evidence type="ECO:0000259" key="2">
    <source>
        <dbReference type="PROSITE" id="PS50850"/>
    </source>
</evidence>
<keyword evidence="1" id="KW-0812">Transmembrane</keyword>
<accession>X1FNB4</accession>
<reference evidence="3" key="1">
    <citation type="journal article" date="2014" name="Front. Microbiol.">
        <title>High frequency of phylogenetically diverse reductive dehalogenase-homologous genes in deep subseafloor sedimentary metagenomes.</title>
        <authorList>
            <person name="Kawai M."/>
            <person name="Futagami T."/>
            <person name="Toyoda A."/>
            <person name="Takaki Y."/>
            <person name="Nishi S."/>
            <person name="Hori S."/>
            <person name="Arai W."/>
            <person name="Tsubouchi T."/>
            <person name="Morono Y."/>
            <person name="Uchiyama I."/>
            <person name="Ito T."/>
            <person name="Fujiyama A."/>
            <person name="Inagaki F."/>
            <person name="Takami H."/>
        </authorList>
    </citation>
    <scope>NUCLEOTIDE SEQUENCE</scope>
    <source>
        <strain evidence="3">Expedition CK06-06</strain>
    </source>
</reference>
<feature type="domain" description="Major facilitator superfamily (MFS) profile" evidence="2">
    <location>
        <begin position="1"/>
        <end position="85"/>
    </location>
</feature>
<sequence>MVPMPEPEVTIPVIKPILTEFDWTRVATSGAFSLYLVLWGFLGILVGRLNDSFGPRIVMTVCGFFLGLGYLLMSQIGAIWQLYLF</sequence>
<keyword evidence="1" id="KW-0472">Membrane</keyword>
<proteinExistence type="predicted"/>
<dbReference type="PROSITE" id="PS50850">
    <property type="entry name" value="MFS"/>
    <property type="match status" value="1"/>
</dbReference>